<proteinExistence type="predicted"/>
<protein>
    <submittedName>
        <fullName evidence="1">Uncharacterized protein</fullName>
    </submittedName>
</protein>
<accession>A0A6M3LI51</accession>
<evidence type="ECO:0000313" key="1">
    <source>
        <dbReference type="EMBL" id="QJA93272.1"/>
    </source>
</evidence>
<name>A0A6M3LI51_9ZZZZ</name>
<sequence>MSKVTPITLYAAPNEKAWAYIEMQEQSPDFSGFHRYRLIYVNRDGNITEFREDLGQAKNFIGAKAAIHIPSIWMHTVDELRNLADELRWDVDIDIKDWLELDTFKPV</sequence>
<reference evidence="1" key="1">
    <citation type="submission" date="2020-03" db="EMBL/GenBank/DDBJ databases">
        <title>The deep terrestrial virosphere.</title>
        <authorList>
            <person name="Holmfeldt K."/>
            <person name="Nilsson E."/>
            <person name="Simone D."/>
            <person name="Lopez-Fernandez M."/>
            <person name="Wu X."/>
            <person name="de Brujin I."/>
            <person name="Lundin D."/>
            <person name="Andersson A."/>
            <person name="Bertilsson S."/>
            <person name="Dopson M."/>
        </authorList>
    </citation>
    <scope>NUCLEOTIDE SEQUENCE</scope>
    <source>
        <strain evidence="1">MM415B04289</strain>
    </source>
</reference>
<dbReference type="AlphaFoldDB" id="A0A6M3LI51"/>
<organism evidence="1">
    <name type="scientific">viral metagenome</name>
    <dbReference type="NCBI Taxonomy" id="1070528"/>
    <lineage>
        <taxon>unclassified sequences</taxon>
        <taxon>metagenomes</taxon>
        <taxon>organismal metagenomes</taxon>
    </lineage>
</organism>
<dbReference type="EMBL" id="MT143136">
    <property type="protein sequence ID" value="QJA93272.1"/>
    <property type="molecule type" value="Genomic_DNA"/>
</dbReference>
<gene>
    <name evidence="1" type="ORF">MM415B04289_0003</name>
</gene>